<evidence type="ECO:0000313" key="2">
    <source>
        <dbReference type="EMBL" id="GII31714.1"/>
    </source>
</evidence>
<comment type="caution">
    <text evidence="2">The sequence shown here is derived from an EMBL/GenBank/DDBJ whole genome shotgun (WGS) entry which is preliminary data.</text>
</comment>
<dbReference type="EMBL" id="BOOO01000030">
    <property type="protein sequence ID" value="GII31714.1"/>
    <property type="molecule type" value="Genomic_DNA"/>
</dbReference>
<reference evidence="2 3" key="1">
    <citation type="submission" date="2021-01" db="EMBL/GenBank/DDBJ databases">
        <title>Whole genome shotgun sequence of Planotetraspora mira NBRC 15435.</title>
        <authorList>
            <person name="Komaki H."/>
            <person name="Tamura T."/>
        </authorList>
    </citation>
    <scope>NUCLEOTIDE SEQUENCE [LARGE SCALE GENOMIC DNA]</scope>
    <source>
        <strain evidence="2 3">NBRC 15435</strain>
    </source>
</reference>
<name>A0A8J3X9C2_9ACTN</name>
<accession>A0A8J3X9C2</accession>
<dbReference type="AlphaFoldDB" id="A0A8J3X9C2"/>
<dbReference type="Proteomes" id="UP000650628">
    <property type="component" value="Unassembled WGS sequence"/>
</dbReference>
<evidence type="ECO:0000256" key="1">
    <source>
        <dbReference type="SAM" id="MobiDB-lite"/>
    </source>
</evidence>
<proteinExistence type="predicted"/>
<protein>
    <submittedName>
        <fullName evidence="2">Uncharacterized protein</fullName>
    </submittedName>
</protein>
<gene>
    <name evidence="2" type="ORF">Pmi06nite_51560</name>
</gene>
<feature type="region of interest" description="Disordered" evidence="1">
    <location>
        <begin position="1"/>
        <end position="25"/>
    </location>
</feature>
<keyword evidence="3" id="KW-1185">Reference proteome</keyword>
<sequence>MSTQPAREPAARTFPSEARDGTPAKTRQFFPAVALGEGDGDRDGVGVGVAETSACALATGAVVGVEAAWPPQAARLPTHRIAPSALFTIFLQWGFDAGCKSPLWGARMTFVLLNHSSL</sequence>
<organism evidence="2 3">
    <name type="scientific">Planotetraspora mira</name>
    <dbReference type="NCBI Taxonomy" id="58121"/>
    <lineage>
        <taxon>Bacteria</taxon>
        <taxon>Bacillati</taxon>
        <taxon>Actinomycetota</taxon>
        <taxon>Actinomycetes</taxon>
        <taxon>Streptosporangiales</taxon>
        <taxon>Streptosporangiaceae</taxon>
        <taxon>Planotetraspora</taxon>
    </lineage>
</organism>
<evidence type="ECO:0000313" key="3">
    <source>
        <dbReference type="Proteomes" id="UP000650628"/>
    </source>
</evidence>